<evidence type="ECO:0000256" key="1">
    <source>
        <dbReference type="SAM" id="MobiDB-lite"/>
    </source>
</evidence>
<sequence length="162" mass="19367">MANKSNKHRQKLKKGRQQDSRPRTCSINKTPAEIRYMIFESRISEKTLLRHDWRERVARQLAPVGLTCKAWMADLDRVIPALEVRRDEAMERKAWKKDWSAREGRKYRMDKARLEAKLKSDRPLWTVFTAGRWQHCLDRHGGKFDRCSRDCVPNIIWENSKF</sequence>
<dbReference type="Proteomes" id="UP000799776">
    <property type="component" value="Unassembled WGS sequence"/>
</dbReference>
<feature type="compositionally biased region" description="Basic residues" evidence="1">
    <location>
        <begin position="1"/>
        <end position="15"/>
    </location>
</feature>
<feature type="region of interest" description="Disordered" evidence="1">
    <location>
        <begin position="1"/>
        <end position="26"/>
    </location>
</feature>
<proteinExistence type="predicted"/>
<name>A0A9P4LUH4_9PEZI</name>
<evidence type="ECO:0000313" key="3">
    <source>
        <dbReference type="Proteomes" id="UP000799776"/>
    </source>
</evidence>
<protein>
    <submittedName>
        <fullName evidence="2">Uncharacterized protein</fullName>
    </submittedName>
</protein>
<reference evidence="2" key="1">
    <citation type="journal article" date="2020" name="Stud. Mycol.">
        <title>101 Dothideomycetes genomes: a test case for predicting lifestyles and emergence of pathogens.</title>
        <authorList>
            <person name="Haridas S."/>
            <person name="Albert R."/>
            <person name="Binder M."/>
            <person name="Bloem J."/>
            <person name="Labutti K."/>
            <person name="Salamov A."/>
            <person name="Andreopoulos B."/>
            <person name="Baker S."/>
            <person name="Barry K."/>
            <person name="Bills G."/>
            <person name="Bluhm B."/>
            <person name="Cannon C."/>
            <person name="Castanera R."/>
            <person name="Culley D."/>
            <person name="Daum C."/>
            <person name="Ezra D."/>
            <person name="Gonzalez J."/>
            <person name="Henrissat B."/>
            <person name="Kuo A."/>
            <person name="Liang C."/>
            <person name="Lipzen A."/>
            <person name="Lutzoni F."/>
            <person name="Magnuson J."/>
            <person name="Mondo S."/>
            <person name="Nolan M."/>
            <person name="Ohm R."/>
            <person name="Pangilinan J."/>
            <person name="Park H.-J."/>
            <person name="Ramirez L."/>
            <person name="Alfaro M."/>
            <person name="Sun H."/>
            <person name="Tritt A."/>
            <person name="Yoshinaga Y."/>
            <person name="Zwiers L.-H."/>
            <person name="Turgeon B."/>
            <person name="Goodwin S."/>
            <person name="Spatafora J."/>
            <person name="Crous P."/>
            <person name="Grigoriev I."/>
        </authorList>
    </citation>
    <scope>NUCLEOTIDE SEQUENCE</scope>
    <source>
        <strain evidence="2">CBS 121410</strain>
    </source>
</reference>
<organism evidence="2 3">
    <name type="scientific">Saccharata proteae CBS 121410</name>
    <dbReference type="NCBI Taxonomy" id="1314787"/>
    <lineage>
        <taxon>Eukaryota</taxon>
        <taxon>Fungi</taxon>
        <taxon>Dikarya</taxon>
        <taxon>Ascomycota</taxon>
        <taxon>Pezizomycotina</taxon>
        <taxon>Dothideomycetes</taxon>
        <taxon>Dothideomycetes incertae sedis</taxon>
        <taxon>Botryosphaeriales</taxon>
        <taxon>Saccharataceae</taxon>
        <taxon>Saccharata</taxon>
    </lineage>
</organism>
<comment type="caution">
    <text evidence="2">The sequence shown here is derived from an EMBL/GenBank/DDBJ whole genome shotgun (WGS) entry which is preliminary data.</text>
</comment>
<evidence type="ECO:0000313" key="2">
    <source>
        <dbReference type="EMBL" id="KAF2084857.1"/>
    </source>
</evidence>
<accession>A0A9P4LUH4</accession>
<dbReference type="AlphaFoldDB" id="A0A9P4LUH4"/>
<keyword evidence="3" id="KW-1185">Reference proteome</keyword>
<dbReference type="EMBL" id="ML978736">
    <property type="protein sequence ID" value="KAF2084857.1"/>
    <property type="molecule type" value="Genomic_DNA"/>
</dbReference>
<gene>
    <name evidence="2" type="ORF">K490DRAFT_59180</name>
</gene>